<sequence length="267" mass="27765">MTTLTAQPAARTRAASSYRLTFGHLLRSEAIKIATVRSTWWSLGVAALLSVGISMMIASASSSFGPGFPAVSAILSPTQFTMLVAGILGAIVITGEYSTGMIRSTLAAEPRRGRVVLAKAVVLALVMAVTTIVTYAIAIAATAPFLTEGIDWSDSAQSIVPLAYGVLSMVVFTLLGLGFGFIIRNGAGAIAATVGVLFVLPIVFSLFSMAGEAWQWIVDLGAYLPMNAASALTTPGAEEFLPSLLALAGWVVVPLVLGWGVLRTRDA</sequence>
<dbReference type="GO" id="GO:0140359">
    <property type="term" value="F:ABC-type transporter activity"/>
    <property type="evidence" value="ECO:0007669"/>
    <property type="project" value="InterPro"/>
</dbReference>
<dbReference type="OrthoDB" id="3297477at2"/>
<proteinExistence type="predicted"/>
<dbReference type="RefSeq" id="WP_045275343.1">
    <property type="nucleotide sequence ID" value="NZ_BAAAUP010000013.1"/>
</dbReference>
<protein>
    <submittedName>
        <fullName evidence="2">ABC-2 family transporter protein</fullName>
    </submittedName>
</protein>
<comment type="caution">
    <text evidence="2">The sequence shown here is derived from an EMBL/GenBank/DDBJ whole genome shotgun (WGS) entry which is preliminary data.</text>
</comment>
<evidence type="ECO:0000313" key="3">
    <source>
        <dbReference type="Proteomes" id="UP000033956"/>
    </source>
</evidence>
<keyword evidence="1" id="KW-0812">Transmembrane</keyword>
<dbReference type="GO" id="GO:0005886">
    <property type="term" value="C:plasma membrane"/>
    <property type="evidence" value="ECO:0007669"/>
    <property type="project" value="UniProtKB-SubCell"/>
</dbReference>
<evidence type="ECO:0000313" key="2">
    <source>
        <dbReference type="EMBL" id="KJL41320.1"/>
    </source>
</evidence>
<accession>A0A0M2H9L2</accession>
<feature type="transmembrane region" description="Helical" evidence="1">
    <location>
        <begin position="120"/>
        <end position="142"/>
    </location>
</feature>
<dbReference type="PANTHER" id="PTHR37305:SF1">
    <property type="entry name" value="MEMBRANE PROTEIN"/>
    <property type="match status" value="1"/>
</dbReference>
<keyword evidence="1" id="KW-1133">Transmembrane helix</keyword>
<reference evidence="2 3" key="1">
    <citation type="submission" date="2015-02" db="EMBL/GenBank/DDBJ databases">
        <title>Draft genome sequences of ten Microbacterium spp. with emphasis on heavy metal contaminated environments.</title>
        <authorList>
            <person name="Corretto E."/>
        </authorList>
    </citation>
    <scope>NUCLEOTIDE SEQUENCE [LARGE SCALE GENOMIC DNA]</scope>
    <source>
        <strain evidence="2 3">DSM 12510</strain>
    </source>
</reference>
<dbReference type="Proteomes" id="UP000033956">
    <property type="component" value="Unassembled WGS sequence"/>
</dbReference>
<feature type="transmembrane region" description="Helical" evidence="1">
    <location>
        <begin position="80"/>
        <end position="99"/>
    </location>
</feature>
<evidence type="ECO:0000256" key="1">
    <source>
        <dbReference type="SAM" id="Phobius"/>
    </source>
</evidence>
<keyword evidence="1" id="KW-0472">Membrane</keyword>
<dbReference type="PATRIC" id="fig|92835.4.peg.1408"/>
<dbReference type="AlphaFoldDB" id="A0A0M2H9L2"/>
<dbReference type="PANTHER" id="PTHR37305">
    <property type="entry name" value="INTEGRAL MEMBRANE PROTEIN-RELATED"/>
    <property type="match status" value="1"/>
</dbReference>
<feature type="transmembrane region" description="Helical" evidence="1">
    <location>
        <begin position="40"/>
        <end position="60"/>
    </location>
</feature>
<gene>
    <name evidence="2" type="ORF">RS81_01388</name>
</gene>
<feature type="transmembrane region" description="Helical" evidence="1">
    <location>
        <begin position="240"/>
        <end position="262"/>
    </location>
</feature>
<dbReference type="EMBL" id="JYIZ01000044">
    <property type="protein sequence ID" value="KJL41320.1"/>
    <property type="molecule type" value="Genomic_DNA"/>
</dbReference>
<organism evidence="2 3">
    <name type="scientific">Microbacterium terrae</name>
    <dbReference type="NCBI Taxonomy" id="69369"/>
    <lineage>
        <taxon>Bacteria</taxon>
        <taxon>Bacillati</taxon>
        <taxon>Actinomycetota</taxon>
        <taxon>Actinomycetes</taxon>
        <taxon>Micrococcales</taxon>
        <taxon>Microbacteriaceae</taxon>
        <taxon>Microbacterium</taxon>
    </lineage>
</organism>
<dbReference type="STRING" id="92835.RS81_01388"/>
<name>A0A0M2H9L2_9MICO</name>
<keyword evidence="3" id="KW-1185">Reference proteome</keyword>
<feature type="transmembrane region" description="Helical" evidence="1">
    <location>
        <begin position="162"/>
        <end position="183"/>
    </location>
</feature>
<feature type="transmembrane region" description="Helical" evidence="1">
    <location>
        <begin position="190"/>
        <end position="210"/>
    </location>
</feature>
<dbReference type="Pfam" id="PF12679">
    <property type="entry name" value="ABC2_membrane_2"/>
    <property type="match status" value="1"/>
</dbReference>